<protein>
    <submittedName>
        <fullName evidence="2">Uncharacterized protein</fullName>
    </submittedName>
</protein>
<dbReference type="OMA" id="DNCRAST"/>
<organism evidence="2 3">
    <name type="scientific">Cordyceps confragosa</name>
    <name type="common">Lecanicillium lecanii</name>
    <dbReference type="NCBI Taxonomy" id="2714763"/>
    <lineage>
        <taxon>Eukaryota</taxon>
        <taxon>Fungi</taxon>
        <taxon>Dikarya</taxon>
        <taxon>Ascomycota</taxon>
        <taxon>Pezizomycotina</taxon>
        <taxon>Sordariomycetes</taxon>
        <taxon>Hypocreomycetidae</taxon>
        <taxon>Hypocreales</taxon>
        <taxon>Cordycipitaceae</taxon>
        <taxon>Akanthomyces</taxon>
    </lineage>
</organism>
<reference evidence="2 3" key="1">
    <citation type="submission" date="2016-03" db="EMBL/GenBank/DDBJ databases">
        <title>Fine-scale spatial genetic structure of a fungal parasite of coffee scale insects.</title>
        <authorList>
            <person name="Jackson D."/>
            <person name="Zemenick K.A."/>
            <person name="Malloure B."/>
            <person name="Quandt C.A."/>
            <person name="James T.Y."/>
        </authorList>
    </citation>
    <scope>NUCLEOTIDE SEQUENCE [LARGE SCALE GENOMIC DNA]</scope>
    <source>
        <strain evidence="2 3">UM487</strain>
    </source>
</reference>
<accession>A0A179ILP1</accession>
<feature type="region of interest" description="Disordered" evidence="1">
    <location>
        <begin position="122"/>
        <end position="167"/>
    </location>
</feature>
<sequence length="269" mass="29995">MINCMTQSRVEIKKKKKRITTTSVPLSSSILCSARRRQLHDPPVAGFGKESNSFPGSQTFSPDCHPHYHFRRFSNFHSQLNPIGYGSAMRTSLSCDNCRASTRERRHASDAADQTWTVRKRTWQIGGSATPSKDRTEESDSAPTHSSSRSGLSVSRDQEPEPSIGLVPLTNTYNGDAVGSYVCNLLAGIVMKCLNVFTNRFPELAMLHLPSFISELRSRSSKEVVALLSLVCVLTTSWGQHLLQREDYALYAKDLLKDLILQHPNVQVV</sequence>
<comment type="caution">
    <text evidence="2">The sequence shown here is derived from an EMBL/GenBank/DDBJ whole genome shotgun (WGS) entry which is preliminary data.</text>
</comment>
<dbReference type="AlphaFoldDB" id="A0A179ILP1"/>
<keyword evidence="3" id="KW-1185">Reference proteome</keyword>
<dbReference type="EMBL" id="LUKN01000566">
    <property type="protein sequence ID" value="OAR02679.1"/>
    <property type="molecule type" value="Genomic_DNA"/>
</dbReference>
<gene>
    <name evidence="2" type="ORF">LLEC1_00690</name>
</gene>
<feature type="compositionally biased region" description="Low complexity" evidence="1">
    <location>
        <begin position="146"/>
        <end position="155"/>
    </location>
</feature>
<evidence type="ECO:0000256" key="1">
    <source>
        <dbReference type="SAM" id="MobiDB-lite"/>
    </source>
</evidence>
<evidence type="ECO:0000313" key="3">
    <source>
        <dbReference type="Proteomes" id="UP000243081"/>
    </source>
</evidence>
<name>A0A179ILP1_CORDF</name>
<evidence type="ECO:0000313" key="2">
    <source>
        <dbReference type="EMBL" id="OAR02679.1"/>
    </source>
</evidence>
<proteinExistence type="predicted"/>
<dbReference type="Proteomes" id="UP000243081">
    <property type="component" value="Unassembled WGS sequence"/>
</dbReference>